<evidence type="ECO:0000313" key="8">
    <source>
        <dbReference type="Proteomes" id="UP000001542"/>
    </source>
</evidence>
<feature type="transmembrane region" description="Helical" evidence="5">
    <location>
        <begin position="136"/>
        <end position="156"/>
    </location>
</feature>
<dbReference type="Pfam" id="PF00083">
    <property type="entry name" value="Sugar_tr"/>
    <property type="match status" value="2"/>
</dbReference>
<name>A2D7K1_TRIV3</name>
<dbReference type="STRING" id="5722.A2D7K1"/>
<comment type="subcellular location">
    <subcellularLocation>
        <location evidence="1">Membrane</location>
        <topology evidence="1">Multi-pass membrane protein</topology>
    </subcellularLocation>
</comment>
<evidence type="ECO:0000313" key="7">
    <source>
        <dbReference type="EMBL" id="EAY23718.1"/>
    </source>
</evidence>
<dbReference type="InterPro" id="IPR050549">
    <property type="entry name" value="MFS_Trehalose_Transporter"/>
</dbReference>
<evidence type="ECO:0000256" key="1">
    <source>
        <dbReference type="ARBA" id="ARBA00004141"/>
    </source>
</evidence>
<feature type="transmembrane region" description="Helical" evidence="5">
    <location>
        <begin position="371"/>
        <end position="393"/>
    </location>
</feature>
<feature type="transmembrane region" description="Helical" evidence="5">
    <location>
        <begin position="163"/>
        <end position="183"/>
    </location>
</feature>
<keyword evidence="8" id="KW-1185">Reference proteome</keyword>
<dbReference type="PANTHER" id="PTHR48021:SF1">
    <property type="entry name" value="GH07001P-RELATED"/>
    <property type="match status" value="1"/>
</dbReference>
<organism evidence="7 8">
    <name type="scientific">Trichomonas vaginalis (strain ATCC PRA-98 / G3)</name>
    <dbReference type="NCBI Taxonomy" id="412133"/>
    <lineage>
        <taxon>Eukaryota</taxon>
        <taxon>Metamonada</taxon>
        <taxon>Parabasalia</taxon>
        <taxon>Trichomonadida</taxon>
        <taxon>Trichomonadidae</taxon>
        <taxon>Trichomonas</taxon>
    </lineage>
</organism>
<evidence type="ECO:0000256" key="5">
    <source>
        <dbReference type="SAM" id="Phobius"/>
    </source>
</evidence>
<evidence type="ECO:0000256" key="4">
    <source>
        <dbReference type="ARBA" id="ARBA00023136"/>
    </source>
</evidence>
<dbReference type="eggNOG" id="KOG0254">
    <property type="taxonomic scope" value="Eukaryota"/>
</dbReference>
<dbReference type="Proteomes" id="UP000001542">
    <property type="component" value="Unassembled WGS sequence"/>
</dbReference>
<dbReference type="EMBL" id="DS113177">
    <property type="protein sequence ID" value="EAY23718.1"/>
    <property type="molecule type" value="Genomic_DNA"/>
</dbReference>
<evidence type="ECO:0000256" key="2">
    <source>
        <dbReference type="ARBA" id="ARBA00022692"/>
    </source>
</evidence>
<feature type="transmembrane region" description="Helical" evidence="5">
    <location>
        <begin position="252"/>
        <end position="270"/>
    </location>
</feature>
<dbReference type="FunFam" id="1.20.1250.20:FF:000946">
    <property type="entry name" value="Major facilitator superfamily protein"/>
    <property type="match status" value="1"/>
</dbReference>
<sequence length="410" mass="45566">MVSLFRKELYYAAIVCLTPLCFGLIIGYPSPSAAYFKKNWKEFPSQWKLFVAITQLTAAIGPYIPSILFKFGLGRRLVTSIVNIISIVLWVILIFMTEKLFWMGFVIRILQGFMLGAMSSIGPLLLLEVAPVEQTGLYGTFNQIFIVIGSIVNFLIGEYQKPSAMCIFSAAVHTLQLCLIWLIPVEAFKEQKVDTGDQSAESIFQKKYVWPLIILMIIMFTQQFSGINAIIADLAGIFAKANIKGLTPGIQSVIATLAQLIACFVSGGLIKTLGRKAMWTISGLTCASSLICFGFNSKYNWANVLPVILIFLYQFGFGLGLAPMPWYSSPEMFPLTVRPMASSINGMASWFFSFIIVYASPAMQESKIGELGLYLFYGIITILGTIFGFFYIVEPDDEDDVSLDNKSDEL</sequence>
<dbReference type="GO" id="GO:0016020">
    <property type="term" value="C:membrane"/>
    <property type="evidence" value="ECO:0000318"/>
    <property type="project" value="GO_Central"/>
</dbReference>
<dbReference type="AlphaFoldDB" id="A2D7K1"/>
<dbReference type="SUPFAM" id="SSF103473">
    <property type="entry name" value="MFS general substrate transporter"/>
    <property type="match status" value="1"/>
</dbReference>
<feature type="domain" description="Major facilitator superfamily (MFS) profile" evidence="6">
    <location>
        <begin position="1"/>
        <end position="396"/>
    </location>
</feature>
<dbReference type="FunFam" id="1.20.1250.20:FF:000279">
    <property type="entry name" value="Major facilitator superfamily protein"/>
    <property type="match status" value="1"/>
</dbReference>
<gene>
    <name evidence="7" type="ORF">TVAG_120560</name>
</gene>
<feature type="transmembrane region" description="Helical" evidence="5">
    <location>
        <begin position="307"/>
        <end position="328"/>
    </location>
</feature>
<dbReference type="InterPro" id="IPR003663">
    <property type="entry name" value="Sugar/inositol_transpt"/>
</dbReference>
<dbReference type="FunCoup" id="A2D7K1">
    <property type="interactions" value="488"/>
</dbReference>
<dbReference type="InterPro" id="IPR020846">
    <property type="entry name" value="MFS_dom"/>
</dbReference>
<dbReference type="InterPro" id="IPR036259">
    <property type="entry name" value="MFS_trans_sf"/>
</dbReference>
<keyword evidence="4 5" id="KW-0472">Membrane</keyword>
<dbReference type="InParanoid" id="A2D7K1"/>
<protein>
    <submittedName>
        <fullName evidence="7">Major facilitator superfamily protein</fullName>
    </submittedName>
</protein>
<dbReference type="PANTHER" id="PTHR48021">
    <property type="match status" value="1"/>
</dbReference>
<dbReference type="SMR" id="A2D7K1"/>
<dbReference type="Gene3D" id="1.20.1250.20">
    <property type="entry name" value="MFS general substrate transporter like domains"/>
    <property type="match status" value="2"/>
</dbReference>
<feature type="transmembrane region" description="Helical" evidence="5">
    <location>
        <begin position="208"/>
        <end position="231"/>
    </location>
</feature>
<dbReference type="OrthoDB" id="6339427at2759"/>
<dbReference type="VEuPathDB" id="TrichDB:TVAG_120560"/>
<dbReference type="KEGG" id="tva:4720684"/>
<dbReference type="GO" id="GO:0022857">
    <property type="term" value="F:transmembrane transporter activity"/>
    <property type="evidence" value="ECO:0000318"/>
    <property type="project" value="GO_Central"/>
</dbReference>
<reference evidence="7" key="2">
    <citation type="journal article" date="2007" name="Science">
        <title>Draft genome sequence of the sexually transmitted pathogen Trichomonas vaginalis.</title>
        <authorList>
            <person name="Carlton J.M."/>
            <person name="Hirt R.P."/>
            <person name="Silva J.C."/>
            <person name="Delcher A.L."/>
            <person name="Schatz M."/>
            <person name="Zhao Q."/>
            <person name="Wortman J.R."/>
            <person name="Bidwell S.L."/>
            <person name="Alsmark U.C.M."/>
            <person name="Besteiro S."/>
            <person name="Sicheritz-Ponten T."/>
            <person name="Noel C.J."/>
            <person name="Dacks J.B."/>
            <person name="Foster P.G."/>
            <person name="Simillion C."/>
            <person name="Van de Peer Y."/>
            <person name="Miranda-Saavedra D."/>
            <person name="Barton G.J."/>
            <person name="Westrop G.D."/>
            <person name="Mueller S."/>
            <person name="Dessi D."/>
            <person name="Fiori P.L."/>
            <person name="Ren Q."/>
            <person name="Paulsen I."/>
            <person name="Zhang H."/>
            <person name="Bastida-Corcuera F.D."/>
            <person name="Simoes-Barbosa A."/>
            <person name="Brown M.T."/>
            <person name="Hayes R.D."/>
            <person name="Mukherjee M."/>
            <person name="Okumura C.Y."/>
            <person name="Schneider R."/>
            <person name="Smith A.J."/>
            <person name="Vanacova S."/>
            <person name="Villalvazo M."/>
            <person name="Haas B.J."/>
            <person name="Pertea M."/>
            <person name="Feldblyum T.V."/>
            <person name="Utterback T.R."/>
            <person name="Shu C.L."/>
            <person name="Osoegawa K."/>
            <person name="de Jong P.J."/>
            <person name="Hrdy I."/>
            <person name="Horvathova L."/>
            <person name="Zubacova Z."/>
            <person name="Dolezal P."/>
            <person name="Malik S.B."/>
            <person name="Logsdon J.M. Jr."/>
            <person name="Henze K."/>
            <person name="Gupta A."/>
            <person name="Wang C.C."/>
            <person name="Dunne R.L."/>
            <person name="Upcroft J.A."/>
            <person name="Upcroft P."/>
            <person name="White O."/>
            <person name="Salzberg S.L."/>
            <person name="Tang P."/>
            <person name="Chiu C.-H."/>
            <person name="Lee Y.-S."/>
            <person name="Embley T.M."/>
            <person name="Coombs G.H."/>
            <person name="Mottram J.C."/>
            <person name="Tachezy J."/>
            <person name="Fraser-Liggett C.M."/>
            <person name="Johnson P.J."/>
        </authorList>
    </citation>
    <scope>NUCLEOTIDE SEQUENCE [LARGE SCALE GENOMIC DNA]</scope>
    <source>
        <strain evidence="7">G3</strain>
    </source>
</reference>
<feature type="transmembrane region" description="Helical" evidence="5">
    <location>
        <begin position="340"/>
        <end position="359"/>
    </location>
</feature>
<feature type="transmembrane region" description="Helical" evidence="5">
    <location>
        <begin position="109"/>
        <end position="130"/>
    </location>
</feature>
<feature type="transmembrane region" description="Helical" evidence="5">
    <location>
        <begin position="77"/>
        <end position="97"/>
    </location>
</feature>
<proteinExistence type="predicted"/>
<dbReference type="PROSITE" id="PS50850">
    <property type="entry name" value="MFS"/>
    <property type="match status" value="1"/>
</dbReference>
<accession>A2D7K1</accession>
<keyword evidence="2 5" id="KW-0812">Transmembrane</keyword>
<evidence type="ECO:0000259" key="6">
    <source>
        <dbReference type="PROSITE" id="PS50850"/>
    </source>
</evidence>
<dbReference type="PRINTS" id="PR00171">
    <property type="entry name" value="SUGRTRNSPORT"/>
</dbReference>
<feature type="transmembrane region" description="Helical" evidence="5">
    <location>
        <begin position="12"/>
        <end position="28"/>
    </location>
</feature>
<reference evidence="7" key="1">
    <citation type="submission" date="2006-10" db="EMBL/GenBank/DDBJ databases">
        <authorList>
            <person name="Amadeo P."/>
            <person name="Zhao Q."/>
            <person name="Wortman J."/>
            <person name="Fraser-Liggett C."/>
            <person name="Carlton J."/>
        </authorList>
    </citation>
    <scope>NUCLEOTIDE SEQUENCE</scope>
    <source>
        <strain evidence="7">G3</strain>
    </source>
</reference>
<dbReference type="GO" id="GO:0055085">
    <property type="term" value="P:transmembrane transport"/>
    <property type="evidence" value="ECO:0000318"/>
    <property type="project" value="GO_Central"/>
</dbReference>
<dbReference type="RefSeq" id="XP_001276966.1">
    <property type="nucleotide sequence ID" value="XM_001276965.1"/>
</dbReference>
<evidence type="ECO:0000256" key="3">
    <source>
        <dbReference type="ARBA" id="ARBA00022989"/>
    </source>
</evidence>
<dbReference type="InterPro" id="IPR005828">
    <property type="entry name" value="MFS_sugar_transport-like"/>
</dbReference>
<keyword evidence="3 5" id="KW-1133">Transmembrane helix</keyword>
<feature type="transmembrane region" description="Helical" evidence="5">
    <location>
        <begin position="49"/>
        <end position="71"/>
    </location>
</feature>
<dbReference type="VEuPathDB" id="TrichDB:TVAGG3_0993620"/>